<feature type="compositionally biased region" description="Low complexity" evidence="2">
    <location>
        <begin position="22"/>
        <end position="32"/>
    </location>
</feature>
<keyword evidence="5" id="KW-1185">Reference proteome</keyword>
<accession>A0A8C5Y265</accession>
<dbReference type="AlphaFoldDB" id="A0A8C5Y265"/>
<evidence type="ECO:0000313" key="5">
    <source>
        <dbReference type="Proteomes" id="UP000694394"/>
    </source>
</evidence>
<dbReference type="PANTHER" id="PTHR14047">
    <property type="entry name" value="P ANTIGEN FAMILY MEMBER 5-RELATED"/>
    <property type="match status" value="1"/>
</dbReference>
<dbReference type="Ensembl" id="ENSMICT00000058434.1">
    <property type="protein sequence ID" value="ENSMICP00000045132.1"/>
    <property type="gene ID" value="ENSMICG00000044560.1"/>
</dbReference>
<dbReference type="GeneTree" id="ENSGT00940000153097"/>
<feature type="domain" description="GAGE" evidence="3">
    <location>
        <begin position="1"/>
        <end position="63"/>
    </location>
</feature>
<reference evidence="4" key="1">
    <citation type="submission" date="2016-12" db="EMBL/GenBank/DDBJ databases">
        <title>Mouse lemur reference genome and diversity panel.</title>
        <authorList>
            <person name="Harris R."/>
            <person name="Larsen P."/>
            <person name="Liu Y."/>
            <person name="Hughes D.S."/>
            <person name="Murali S."/>
            <person name="Raveendran M."/>
            <person name="Korchina V."/>
            <person name="Wang M."/>
            <person name="Jhangiani S."/>
            <person name="Bandaranaike D."/>
            <person name="Bellair M."/>
            <person name="Blankenburg K."/>
            <person name="Chao H."/>
            <person name="Dahdouli M."/>
            <person name="Dinh H."/>
            <person name="Doddapaneni H."/>
            <person name="English A."/>
            <person name="Firestine M."/>
            <person name="Gnanaolivu R."/>
            <person name="Gross S."/>
            <person name="Hernandez B."/>
            <person name="Javaid M."/>
            <person name="Jayaseelan J."/>
            <person name="Jones J."/>
            <person name="Khan Z."/>
            <person name="Kovar C."/>
            <person name="Kurapati P."/>
            <person name="Le B."/>
            <person name="Lee S."/>
            <person name="Li M."/>
            <person name="Mathew T."/>
            <person name="Narasimhan A."/>
            <person name="Ngo D."/>
            <person name="Nguyen L."/>
            <person name="Okwuonu G."/>
            <person name="Ongeri F."/>
            <person name="Osuji N."/>
            <person name="Pu L.-L."/>
            <person name="Puazo M."/>
            <person name="Quiroz J."/>
            <person name="Raj R."/>
            <person name="Rajbhandari K."/>
            <person name="Reid J.G."/>
            <person name="Santibanez J."/>
            <person name="Sexton D."/>
            <person name="Skinner E."/>
            <person name="Vee V."/>
            <person name="Weissenberger G."/>
            <person name="Wu Y."/>
            <person name="Xin Y."/>
            <person name="Han Y."/>
            <person name="Campbell C."/>
            <person name="Brown A."/>
            <person name="Sullivan B."/>
            <person name="Shelton J."/>
            <person name="Brown S."/>
            <person name="Dudchenko O."/>
            <person name="Machol I."/>
            <person name="Durand N."/>
            <person name="Shamim M."/>
            <person name="Lieberman A."/>
            <person name="Muzny D.M."/>
            <person name="Richards S."/>
            <person name="Yoder A."/>
            <person name="Worley K.C."/>
            <person name="Rogers J."/>
            <person name="Gibbs R.A."/>
        </authorList>
    </citation>
    <scope>NUCLEOTIDE SEQUENCE [LARGE SCALE GENOMIC DNA]</scope>
</reference>
<organism evidence="4 5">
    <name type="scientific">Microcebus murinus</name>
    <name type="common">Gray mouse lemur</name>
    <name type="synonym">Lemur murinus</name>
    <dbReference type="NCBI Taxonomy" id="30608"/>
    <lineage>
        <taxon>Eukaryota</taxon>
        <taxon>Metazoa</taxon>
        <taxon>Chordata</taxon>
        <taxon>Craniata</taxon>
        <taxon>Vertebrata</taxon>
        <taxon>Euteleostomi</taxon>
        <taxon>Mammalia</taxon>
        <taxon>Eutheria</taxon>
        <taxon>Euarchontoglires</taxon>
        <taxon>Primates</taxon>
        <taxon>Strepsirrhini</taxon>
        <taxon>Lemuriformes</taxon>
        <taxon>Cheirogaleidae</taxon>
        <taxon>Microcebus</taxon>
    </lineage>
</organism>
<evidence type="ECO:0000256" key="1">
    <source>
        <dbReference type="ARBA" id="ARBA00007043"/>
    </source>
</evidence>
<reference evidence="4" key="3">
    <citation type="submission" date="2025-09" db="UniProtKB">
        <authorList>
            <consortium name="Ensembl"/>
        </authorList>
    </citation>
    <scope>IDENTIFICATION</scope>
</reference>
<dbReference type="InterPro" id="IPR008625">
    <property type="entry name" value="GAGE_fam"/>
</dbReference>
<dbReference type="Pfam" id="PF05831">
    <property type="entry name" value="GAGE"/>
    <property type="match status" value="1"/>
</dbReference>
<dbReference type="InterPro" id="IPR031320">
    <property type="entry name" value="GAGE"/>
</dbReference>
<proteinExistence type="inferred from homology"/>
<dbReference type="PANTHER" id="PTHR14047:SF33">
    <property type="entry name" value="X ANTIGEN FAMILY MEMBER 5"/>
    <property type="match status" value="1"/>
</dbReference>
<evidence type="ECO:0000256" key="2">
    <source>
        <dbReference type="SAM" id="MobiDB-lite"/>
    </source>
</evidence>
<comment type="similarity">
    <text evidence="1">Belongs to the GAGE family.</text>
</comment>
<evidence type="ECO:0000313" key="4">
    <source>
        <dbReference type="Ensembl" id="ENSMICP00000045132.1"/>
    </source>
</evidence>
<feature type="compositionally biased region" description="Basic residues" evidence="2">
    <location>
        <begin position="1"/>
        <end position="13"/>
    </location>
</feature>
<name>A0A8C5Y265_MICMU</name>
<feature type="region of interest" description="Disordered" evidence="2">
    <location>
        <begin position="1"/>
        <end position="63"/>
    </location>
</feature>
<reference evidence="4" key="2">
    <citation type="submission" date="2025-08" db="UniProtKB">
        <authorList>
            <consortium name="Ensembl"/>
        </authorList>
    </citation>
    <scope>IDENTIFICATION</scope>
</reference>
<protein>
    <recommendedName>
        <fullName evidence="3">GAGE domain-containing protein</fullName>
    </recommendedName>
</protein>
<dbReference type="Proteomes" id="UP000694394">
    <property type="component" value="Chromosome X"/>
</dbReference>
<evidence type="ECO:0000259" key="3">
    <source>
        <dbReference type="SMART" id="SM01379"/>
    </source>
</evidence>
<sequence length="63" mass="6973">MSHRGRSTYRPRGRRSEEEFSQQVGPVVAQQAGDERRGQDEPPAGNQDVNPDQEINEGAPAVQ</sequence>
<dbReference type="EMBL" id="ABDC03036559">
    <property type="status" value="NOT_ANNOTATED_CDS"/>
    <property type="molecule type" value="Genomic_DNA"/>
</dbReference>
<dbReference type="SMART" id="SM01379">
    <property type="entry name" value="GAGE"/>
    <property type="match status" value="1"/>
</dbReference>